<feature type="transmembrane region" description="Helical" evidence="1">
    <location>
        <begin position="854"/>
        <end position="871"/>
    </location>
</feature>
<feature type="transmembrane region" description="Helical" evidence="1">
    <location>
        <begin position="202"/>
        <end position="223"/>
    </location>
</feature>
<evidence type="ECO:0000313" key="3">
    <source>
        <dbReference type="Proteomes" id="UP000680365"/>
    </source>
</evidence>
<feature type="transmembrane region" description="Helical" evidence="1">
    <location>
        <begin position="716"/>
        <end position="736"/>
    </location>
</feature>
<keyword evidence="1" id="KW-0472">Membrane</keyword>
<name>A0ABS5QLD1_9BACT</name>
<feature type="transmembrane region" description="Helical" evidence="1">
    <location>
        <begin position="904"/>
        <end position="924"/>
    </location>
</feature>
<feature type="transmembrane region" description="Helical" evidence="1">
    <location>
        <begin position="590"/>
        <end position="608"/>
    </location>
</feature>
<feature type="transmembrane region" description="Helical" evidence="1">
    <location>
        <begin position="768"/>
        <end position="786"/>
    </location>
</feature>
<feature type="transmembrane region" description="Helical" evidence="1">
    <location>
        <begin position="984"/>
        <end position="1002"/>
    </location>
</feature>
<feature type="transmembrane region" description="Helical" evidence="1">
    <location>
        <begin position="428"/>
        <end position="447"/>
    </location>
</feature>
<feature type="transmembrane region" description="Helical" evidence="1">
    <location>
        <begin position="315"/>
        <end position="332"/>
    </location>
</feature>
<dbReference type="PANTHER" id="PTHR38434">
    <property type="entry name" value="BLL2549 PROTEIN"/>
    <property type="match status" value="1"/>
</dbReference>
<feature type="transmembrane region" description="Helical" evidence="1">
    <location>
        <begin position="482"/>
        <end position="499"/>
    </location>
</feature>
<accession>A0ABS5QLD1</accession>
<evidence type="ECO:0000256" key="1">
    <source>
        <dbReference type="SAM" id="Phobius"/>
    </source>
</evidence>
<feature type="transmembrane region" description="Helical" evidence="1">
    <location>
        <begin position="338"/>
        <end position="359"/>
    </location>
</feature>
<reference evidence="2 3" key="1">
    <citation type="journal article" date="2021" name="Nat. Commun.">
        <title>Reductive evolution and unique predatory mode in the CPR bacterium Vampirococcus lugosii.</title>
        <authorList>
            <person name="Moreira D."/>
            <person name="Zivanovic Y."/>
            <person name="Lopez-Archilla A.I."/>
            <person name="Iniesto M."/>
            <person name="Lopez-Garcia P."/>
        </authorList>
    </citation>
    <scope>NUCLEOTIDE SEQUENCE [LARGE SCALE GENOMIC DNA]</scope>
    <source>
        <strain evidence="2">Chiprana</strain>
    </source>
</reference>
<feature type="transmembrane region" description="Helical" evidence="1">
    <location>
        <begin position="261"/>
        <end position="280"/>
    </location>
</feature>
<feature type="transmembrane region" description="Helical" evidence="1">
    <location>
        <begin position="675"/>
        <end position="695"/>
    </location>
</feature>
<keyword evidence="1" id="KW-0812">Transmembrane</keyword>
<feature type="transmembrane region" description="Helical" evidence="1">
    <location>
        <begin position="1008"/>
        <end position="1029"/>
    </location>
</feature>
<dbReference type="Proteomes" id="UP000680365">
    <property type="component" value="Unassembled WGS sequence"/>
</dbReference>
<feature type="transmembrane region" description="Helical" evidence="1">
    <location>
        <begin position="286"/>
        <end position="308"/>
    </location>
</feature>
<feature type="transmembrane region" description="Helical" evidence="1">
    <location>
        <begin position="955"/>
        <end position="977"/>
    </location>
</feature>
<gene>
    <name evidence="2" type="ORF">VAMP_63n32</name>
</gene>
<sequence length="1049" mass="122433">MHNFLNKIFWFILILFILIFLFLSNEFEGLGFIVIIILITLKLTYFSKENIEKQIKEYKNNIKQEIINELNIEINNSTYTKEQETTVDKEQEEYVDNQNINYDNSFAETKENILTNNNIKNNNLDNSIKDNNLDNNSFAETKENILINNDIKDNNLDNSIKDNNLSISEIDENEKDENEKDDNLTLDLKIKYSIKSFFSTNIMAKIGGILLSLGLLFFMSLIYTYLNDFAKIIIGFSFGFILFLGAFYLGKKGYSLESKILFGVSILINYIVILSGRFILGGEDGYLGPILTFILLLMNTGFSVYISYTIKSNNILLFSIFFAYIIPFLIGGEDSANNILLIIIYSVFISLASLASSYIKNKNGEEGTSIVLNYFSIILGSLLILTTSISTSHEYLFILQLLGFNLIVFLNIYFAYTNNYKKHIINMFVASFVLLLLFLIVGVSSLGEGIQNIWIILSYVFSLFGINIFILYLVLSGFIVGQIIYLFYVSLFLFFVFVLSFNNLLFFYFIFPLILFLKFLILYLIFYKSGKKTQFYIFIILIGVFILYNNGYLFMNNSYEITLINYFMIFFTSLIYLLFSYFFSFKKGYNFLYVLGTYFFIAIFTPFIDYESSNIIYTLFFIIIFNILSFSLPIFNKNLIEYNIYSLIKGLLVSILYVIFSYYELRNSFGISINFGYFVILISIICFIIGYYISIKNNINILSNEKLEEKQENIRNSSYLYIFSSVLIFMLSIIIIFSDNIYGIDAFARLCISSIVFLLYSRTSIHKLLVFGIIIFTMGIIKYFASLGEIVNSSSYEIYYIFSFLIILLILYINIIKTKKAKDNYLYYIYFLHFLGILITYGGIYVILNSYFDVNLLVYLGIVNLISYISYKELNFPLLLKVNGFIIYMITFFQLFITNLINPYFYNYIFTLIILIISFLDIYYYKLKYKYLTYILIIYILLISSIYIYNIVGNHIALTIYWGLISLFSIYYGFIFMNPIYRSFGLLIISITITKMLMYDIWANLDNGVIRVFAFMLIGSIMIYLSMLYGKYKISAKSDFNILIDKLKN</sequence>
<feature type="transmembrane region" description="Helical" evidence="1">
    <location>
        <begin position="931"/>
        <end position="949"/>
    </location>
</feature>
<dbReference type="InterPro" id="IPR019286">
    <property type="entry name" value="DUF2339_TM"/>
</dbReference>
<feature type="transmembrane region" description="Helical" evidence="1">
    <location>
        <begin position="878"/>
        <end position="898"/>
    </location>
</feature>
<feature type="transmembrane region" description="Helical" evidence="1">
    <location>
        <begin position="561"/>
        <end position="583"/>
    </location>
</feature>
<feature type="transmembrane region" description="Helical" evidence="1">
    <location>
        <begin position="7"/>
        <end position="23"/>
    </location>
</feature>
<organism evidence="2 3">
    <name type="scientific">Candidatus Vampirococcus lugosii</name>
    <dbReference type="NCBI Taxonomy" id="2789015"/>
    <lineage>
        <taxon>Bacteria</taxon>
        <taxon>Candidatus Absconditibacteriota</taxon>
        <taxon>Vampirococcus</taxon>
    </lineage>
</organism>
<feature type="transmembrane region" description="Helical" evidence="1">
    <location>
        <begin position="29"/>
        <end position="46"/>
    </location>
</feature>
<dbReference type="EMBL" id="JAEDAM010000030">
    <property type="protein sequence ID" value="MBS8122006.1"/>
    <property type="molecule type" value="Genomic_DNA"/>
</dbReference>
<keyword evidence="3" id="KW-1185">Reference proteome</keyword>
<keyword evidence="1" id="KW-1133">Transmembrane helix</keyword>
<dbReference type="PANTHER" id="PTHR38434:SF1">
    <property type="entry name" value="BLL2549 PROTEIN"/>
    <property type="match status" value="1"/>
</dbReference>
<feature type="transmembrane region" description="Helical" evidence="1">
    <location>
        <begin position="742"/>
        <end position="761"/>
    </location>
</feature>
<evidence type="ECO:0000313" key="2">
    <source>
        <dbReference type="EMBL" id="MBS8122006.1"/>
    </source>
</evidence>
<feature type="transmembrane region" description="Helical" evidence="1">
    <location>
        <begin position="827"/>
        <end position="848"/>
    </location>
</feature>
<feature type="transmembrane region" description="Helical" evidence="1">
    <location>
        <begin position="614"/>
        <end position="635"/>
    </location>
</feature>
<protein>
    <recommendedName>
        <fullName evidence="4">DUF2339 domain-containing protein</fullName>
    </recommendedName>
</protein>
<feature type="transmembrane region" description="Helical" evidence="1">
    <location>
        <begin position="395"/>
        <end position="416"/>
    </location>
</feature>
<feature type="transmembrane region" description="Helical" evidence="1">
    <location>
        <begin position="371"/>
        <end position="389"/>
    </location>
</feature>
<feature type="transmembrane region" description="Helical" evidence="1">
    <location>
        <begin position="229"/>
        <end position="249"/>
    </location>
</feature>
<feature type="transmembrane region" description="Helical" evidence="1">
    <location>
        <begin position="453"/>
        <end position="475"/>
    </location>
</feature>
<feature type="transmembrane region" description="Helical" evidence="1">
    <location>
        <begin position="642"/>
        <end position="663"/>
    </location>
</feature>
<feature type="transmembrane region" description="Helical" evidence="1">
    <location>
        <begin position="798"/>
        <end position="815"/>
    </location>
</feature>
<evidence type="ECO:0008006" key="4">
    <source>
        <dbReference type="Google" id="ProtNLM"/>
    </source>
</evidence>
<feature type="transmembrane region" description="Helical" evidence="1">
    <location>
        <begin position="535"/>
        <end position="555"/>
    </location>
</feature>
<proteinExistence type="predicted"/>
<feature type="transmembrane region" description="Helical" evidence="1">
    <location>
        <begin position="505"/>
        <end position="526"/>
    </location>
</feature>
<comment type="caution">
    <text evidence="2">The sequence shown here is derived from an EMBL/GenBank/DDBJ whole genome shotgun (WGS) entry which is preliminary data.</text>
</comment>